<reference evidence="4" key="2">
    <citation type="submission" date="2004-02" db="EMBL/GenBank/DDBJ databases">
        <authorList>
            <consortium name="Genoscope"/>
            <consortium name="Whitehead Institute Centre for Genome Research"/>
        </authorList>
    </citation>
    <scope>NUCLEOTIDE SEQUENCE</scope>
</reference>
<evidence type="ECO:0000256" key="2">
    <source>
        <dbReference type="SAM" id="MobiDB-lite"/>
    </source>
</evidence>
<feature type="compositionally biased region" description="Acidic residues" evidence="2">
    <location>
        <begin position="146"/>
        <end position="156"/>
    </location>
</feature>
<feature type="region of interest" description="Disordered" evidence="2">
    <location>
        <begin position="138"/>
        <end position="161"/>
    </location>
</feature>
<evidence type="ECO:0000256" key="1">
    <source>
        <dbReference type="ARBA" id="ARBA00023242"/>
    </source>
</evidence>
<dbReference type="FunFam" id="4.10.1240.50:FF:000005">
    <property type="entry name" value="Mesoderm induction early response protein 3"/>
    <property type="match status" value="1"/>
</dbReference>
<dbReference type="EMBL" id="CAAE01015023">
    <property type="protein sequence ID" value="CAG10877.1"/>
    <property type="molecule type" value="Genomic_DNA"/>
</dbReference>
<dbReference type="GO" id="GO:0000122">
    <property type="term" value="P:negative regulation of transcription by RNA polymerase II"/>
    <property type="evidence" value="ECO:0007669"/>
    <property type="project" value="TreeGrafter"/>
</dbReference>
<keyword evidence="1" id="KW-0539">Nucleus</keyword>
<dbReference type="AlphaFoldDB" id="Q4RL55"/>
<feature type="compositionally biased region" description="Basic and acidic residues" evidence="2">
    <location>
        <begin position="1"/>
        <end position="24"/>
    </location>
</feature>
<sequence>GSLSSEDHDFDPTAEMLVHEYDDERTLEEEESLEGGGNFRSEIADLEREGSMPLEELLAIYRYEASAGSSIDSSSGDLTDELPDMTLDKEEIAKDLLSGDYEEETQSSADDLTPSVTSHEATDFFPRTLRCKQTVMHTNTISDGDKESECDEDGPSPEDSRKEIMVGTQYQADVPSCLSHYKDGEKAYEDEDELLWSPGVIPESKVRSFLLDVLSRTTDEKLGCDKLGIHVRDNEQALNELVKSNYNTREALERHCSHVKSSKGYNTNRSGMRGVLLHVEKVGALRLLCTAEPLWEEKVQQLSRCNGPDGQAGGRGRGAGGGQFLLGVFGSRWRRTVGGHHRPAAQSAQLNHSQ</sequence>
<feature type="non-terminal residue" evidence="4">
    <location>
        <position position="354"/>
    </location>
</feature>
<dbReference type="OrthoDB" id="5916873at2759"/>
<evidence type="ECO:0000313" key="4">
    <source>
        <dbReference type="EMBL" id="CAG10877.1"/>
    </source>
</evidence>
<dbReference type="InterPro" id="IPR000949">
    <property type="entry name" value="ELM2_dom"/>
</dbReference>
<dbReference type="GO" id="GO:0042826">
    <property type="term" value="F:histone deacetylase binding"/>
    <property type="evidence" value="ECO:0007669"/>
    <property type="project" value="TreeGrafter"/>
</dbReference>
<dbReference type="GO" id="GO:0003714">
    <property type="term" value="F:transcription corepressor activity"/>
    <property type="evidence" value="ECO:0007669"/>
    <property type="project" value="TreeGrafter"/>
</dbReference>
<dbReference type="Pfam" id="PF01448">
    <property type="entry name" value="ELM2"/>
    <property type="match status" value="1"/>
</dbReference>
<gene>
    <name evidence="4" type="ORF">GSTENG00032639001</name>
</gene>
<protein>
    <submittedName>
        <fullName evidence="4">(spotted green pufferfish) hypothetical protein</fullName>
    </submittedName>
</protein>
<dbReference type="PANTHER" id="PTHR10865">
    <property type="entry name" value="METASTASIS-ASSOCIATED PROTEIN AND MESODERM INDUCTION EARLY RESPONSE PROTEIN"/>
    <property type="match status" value="1"/>
</dbReference>
<comment type="caution">
    <text evidence="4">The sequence shown here is derived from an EMBL/GenBank/DDBJ whole genome shotgun (WGS) entry which is preliminary data.</text>
</comment>
<evidence type="ECO:0000259" key="3">
    <source>
        <dbReference type="PROSITE" id="PS51156"/>
    </source>
</evidence>
<dbReference type="KEGG" id="tng:GSTEN00032639G001"/>
<dbReference type="PROSITE" id="PS51156">
    <property type="entry name" value="ELM2"/>
    <property type="match status" value="1"/>
</dbReference>
<name>Q4RL55_TETNG</name>
<dbReference type="Gene3D" id="4.10.1240.50">
    <property type="match status" value="1"/>
</dbReference>
<proteinExistence type="predicted"/>
<dbReference type="GO" id="GO:0005654">
    <property type="term" value="C:nucleoplasm"/>
    <property type="evidence" value="ECO:0007669"/>
    <property type="project" value="TreeGrafter"/>
</dbReference>
<dbReference type="SMART" id="SM01189">
    <property type="entry name" value="ELM2"/>
    <property type="match status" value="1"/>
</dbReference>
<feature type="region of interest" description="Disordered" evidence="2">
    <location>
        <begin position="1"/>
        <end position="38"/>
    </location>
</feature>
<reference evidence="4" key="1">
    <citation type="journal article" date="2004" name="Nature">
        <title>Genome duplication in the teleost fish Tetraodon nigroviridis reveals the early vertebrate proto-karyotype.</title>
        <authorList>
            <person name="Jaillon O."/>
            <person name="Aury J.-M."/>
            <person name="Brunet F."/>
            <person name="Petit J.-L."/>
            <person name="Stange-Thomann N."/>
            <person name="Mauceli E."/>
            <person name="Bouneau L."/>
            <person name="Fischer C."/>
            <person name="Ozouf-Costaz C."/>
            <person name="Bernot A."/>
            <person name="Nicaud S."/>
            <person name="Jaffe D."/>
            <person name="Fisher S."/>
            <person name="Lutfalla G."/>
            <person name="Dossat C."/>
            <person name="Segurens B."/>
            <person name="Dasilva C."/>
            <person name="Salanoubat M."/>
            <person name="Levy M."/>
            <person name="Boudet N."/>
            <person name="Castellano S."/>
            <person name="Anthouard V."/>
            <person name="Jubin C."/>
            <person name="Castelli V."/>
            <person name="Katinka M."/>
            <person name="Vacherie B."/>
            <person name="Biemont C."/>
            <person name="Skalli Z."/>
            <person name="Cattolico L."/>
            <person name="Poulain J."/>
            <person name="De Berardinis V."/>
            <person name="Cruaud C."/>
            <person name="Duprat S."/>
            <person name="Brottier P."/>
            <person name="Coutanceau J.-P."/>
            <person name="Gouzy J."/>
            <person name="Parra G."/>
            <person name="Lardier G."/>
            <person name="Chapple C."/>
            <person name="McKernan K.J."/>
            <person name="McEwan P."/>
            <person name="Bosak S."/>
            <person name="Kellis M."/>
            <person name="Volff J.-N."/>
            <person name="Guigo R."/>
            <person name="Zody M.C."/>
            <person name="Mesirov J."/>
            <person name="Lindblad-Toh K."/>
            <person name="Birren B."/>
            <person name="Nusbaum C."/>
            <person name="Kahn D."/>
            <person name="Robinson-Rechavi M."/>
            <person name="Laudet V."/>
            <person name="Schachter V."/>
            <person name="Quetier F."/>
            <person name="Saurin W."/>
            <person name="Scarpelli C."/>
            <person name="Wincker P."/>
            <person name="Lander E.S."/>
            <person name="Weissenbach J."/>
            <person name="Roest Crollius H."/>
        </authorList>
    </citation>
    <scope>NUCLEOTIDE SEQUENCE [LARGE SCALE GENOMIC DNA]</scope>
</reference>
<dbReference type="PANTHER" id="PTHR10865:SF22">
    <property type="entry name" value="MESODERM INDUCTION EARLY RESPONSE PROTEIN 3"/>
    <property type="match status" value="1"/>
</dbReference>
<organism evidence="4">
    <name type="scientific">Tetraodon nigroviridis</name>
    <name type="common">Spotted green pufferfish</name>
    <name type="synonym">Chelonodon nigroviridis</name>
    <dbReference type="NCBI Taxonomy" id="99883"/>
    <lineage>
        <taxon>Eukaryota</taxon>
        <taxon>Metazoa</taxon>
        <taxon>Chordata</taxon>
        <taxon>Craniata</taxon>
        <taxon>Vertebrata</taxon>
        <taxon>Euteleostomi</taxon>
        <taxon>Actinopterygii</taxon>
        <taxon>Neopterygii</taxon>
        <taxon>Teleostei</taxon>
        <taxon>Neoteleostei</taxon>
        <taxon>Acanthomorphata</taxon>
        <taxon>Eupercaria</taxon>
        <taxon>Tetraodontiformes</taxon>
        <taxon>Tetradontoidea</taxon>
        <taxon>Tetraodontidae</taxon>
        <taxon>Tetraodon</taxon>
    </lineage>
</organism>
<accession>Q4RL55</accession>
<dbReference type="InterPro" id="IPR040138">
    <property type="entry name" value="MIER/MTA"/>
</dbReference>
<feature type="domain" description="ELM2" evidence="3">
    <location>
        <begin position="162"/>
        <end position="259"/>
    </location>
</feature>